<accession>A0A6G0YUX4</accession>
<keyword evidence="3" id="KW-1185">Reference proteome</keyword>
<protein>
    <submittedName>
        <fullName evidence="2">FLYWCH-type domain-containing protein</fullName>
    </submittedName>
</protein>
<proteinExistence type="predicted"/>
<keyword evidence="1" id="KW-0472">Membrane</keyword>
<evidence type="ECO:0000256" key="1">
    <source>
        <dbReference type="SAM" id="Phobius"/>
    </source>
</evidence>
<keyword evidence="1" id="KW-1133">Transmembrane helix</keyword>
<dbReference type="AlphaFoldDB" id="A0A6G0YUX4"/>
<name>A0A6G0YUX4_APHCR</name>
<dbReference type="EMBL" id="VUJU01002383">
    <property type="protein sequence ID" value="KAF0761471.1"/>
    <property type="molecule type" value="Genomic_DNA"/>
</dbReference>
<comment type="caution">
    <text evidence="2">The sequence shown here is derived from an EMBL/GenBank/DDBJ whole genome shotgun (WGS) entry which is preliminary data.</text>
</comment>
<feature type="transmembrane region" description="Helical" evidence="1">
    <location>
        <begin position="6"/>
        <end position="26"/>
    </location>
</feature>
<evidence type="ECO:0000313" key="2">
    <source>
        <dbReference type="EMBL" id="KAF0761471.1"/>
    </source>
</evidence>
<sequence length="105" mass="12560">MRYPTIHTFSFWLLLAILNKGLWVNLRVTRLQGASRFSMKYICCLESQIYQHVSLERWSDLLVANVHTFRCIRHRADGYVRWRFCKKEPCMSTDQLKMLVSITTM</sequence>
<reference evidence="2 3" key="1">
    <citation type="submission" date="2019-08" db="EMBL/GenBank/DDBJ databases">
        <title>Whole genome of Aphis craccivora.</title>
        <authorList>
            <person name="Voronova N.V."/>
            <person name="Shulinski R.S."/>
            <person name="Bandarenka Y.V."/>
            <person name="Zhorov D.G."/>
            <person name="Warner D."/>
        </authorList>
    </citation>
    <scope>NUCLEOTIDE SEQUENCE [LARGE SCALE GENOMIC DNA]</scope>
    <source>
        <strain evidence="2">180601</strain>
        <tissue evidence="2">Whole Body</tissue>
    </source>
</reference>
<evidence type="ECO:0000313" key="3">
    <source>
        <dbReference type="Proteomes" id="UP000478052"/>
    </source>
</evidence>
<keyword evidence="1" id="KW-0812">Transmembrane</keyword>
<dbReference type="Proteomes" id="UP000478052">
    <property type="component" value="Unassembled WGS sequence"/>
</dbReference>
<organism evidence="2 3">
    <name type="scientific">Aphis craccivora</name>
    <name type="common">Cowpea aphid</name>
    <dbReference type="NCBI Taxonomy" id="307492"/>
    <lineage>
        <taxon>Eukaryota</taxon>
        <taxon>Metazoa</taxon>
        <taxon>Ecdysozoa</taxon>
        <taxon>Arthropoda</taxon>
        <taxon>Hexapoda</taxon>
        <taxon>Insecta</taxon>
        <taxon>Pterygota</taxon>
        <taxon>Neoptera</taxon>
        <taxon>Paraneoptera</taxon>
        <taxon>Hemiptera</taxon>
        <taxon>Sternorrhyncha</taxon>
        <taxon>Aphidomorpha</taxon>
        <taxon>Aphidoidea</taxon>
        <taxon>Aphididae</taxon>
        <taxon>Aphidini</taxon>
        <taxon>Aphis</taxon>
        <taxon>Aphis</taxon>
    </lineage>
</organism>
<gene>
    <name evidence="2" type="ORF">FWK35_00020425</name>
</gene>